<dbReference type="EMBL" id="KN822942">
    <property type="protein sequence ID" value="KIO34486.1"/>
    <property type="molecule type" value="Genomic_DNA"/>
</dbReference>
<name>A0A0C3QWY3_9AGAM</name>
<dbReference type="HOGENOM" id="CLU_2672903_0_0_1"/>
<evidence type="ECO:0000313" key="2">
    <source>
        <dbReference type="Proteomes" id="UP000054248"/>
    </source>
</evidence>
<organism evidence="1 2">
    <name type="scientific">Tulasnella calospora MUT 4182</name>
    <dbReference type="NCBI Taxonomy" id="1051891"/>
    <lineage>
        <taxon>Eukaryota</taxon>
        <taxon>Fungi</taxon>
        <taxon>Dikarya</taxon>
        <taxon>Basidiomycota</taxon>
        <taxon>Agaricomycotina</taxon>
        <taxon>Agaricomycetes</taxon>
        <taxon>Cantharellales</taxon>
        <taxon>Tulasnellaceae</taxon>
        <taxon>Tulasnella</taxon>
    </lineage>
</organism>
<proteinExistence type="predicted"/>
<protein>
    <submittedName>
        <fullName evidence="1">Uncharacterized protein</fullName>
    </submittedName>
</protein>
<reference evidence="1 2" key="1">
    <citation type="submission" date="2014-04" db="EMBL/GenBank/DDBJ databases">
        <authorList>
            <consortium name="DOE Joint Genome Institute"/>
            <person name="Kuo A."/>
            <person name="Girlanda M."/>
            <person name="Perotto S."/>
            <person name="Kohler A."/>
            <person name="Nagy L.G."/>
            <person name="Floudas D."/>
            <person name="Copeland A."/>
            <person name="Barry K.W."/>
            <person name="Cichocki N."/>
            <person name="Veneault-Fourrey C."/>
            <person name="LaButti K."/>
            <person name="Lindquist E.A."/>
            <person name="Lipzen A."/>
            <person name="Lundell T."/>
            <person name="Morin E."/>
            <person name="Murat C."/>
            <person name="Sun H."/>
            <person name="Tunlid A."/>
            <person name="Henrissat B."/>
            <person name="Grigoriev I.V."/>
            <person name="Hibbett D.S."/>
            <person name="Martin F."/>
            <person name="Nordberg H.P."/>
            <person name="Cantor M.N."/>
            <person name="Hua S.X."/>
        </authorList>
    </citation>
    <scope>NUCLEOTIDE SEQUENCE [LARGE SCALE GENOMIC DNA]</scope>
    <source>
        <strain evidence="1 2">MUT 4182</strain>
    </source>
</reference>
<accession>A0A0C3QWY3</accession>
<dbReference type="AlphaFoldDB" id="A0A0C3QWY3"/>
<reference evidence="2" key="2">
    <citation type="submission" date="2015-01" db="EMBL/GenBank/DDBJ databases">
        <title>Evolutionary Origins and Diversification of the Mycorrhizal Mutualists.</title>
        <authorList>
            <consortium name="DOE Joint Genome Institute"/>
            <consortium name="Mycorrhizal Genomics Consortium"/>
            <person name="Kohler A."/>
            <person name="Kuo A."/>
            <person name="Nagy L.G."/>
            <person name="Floudas D."/>
            <person name="Copeland A."/>
            <person name="Barry K.W."/>
            <person name="Cichocki N."/>
            <person name="Veneault-Fourrey C."/>
            <person name="LaButti K."/>
            <person name="Lindquist E.A."/>
            <person name="Lipzen A."/>
            <person name="Lundell T."/>
            <person name="Morin E."/>
            <person name="Murat C."/>
            <person name="Riley R."/>
            <person name="Ohm R."/>
            <person name="Sun H."/>
            <person name="Tunlid A."/>
            <person name="Henrissat B."/>
            <person name="Grigoriev I.V."/>
            <person name="Hibbett D.S."/>
            <person name="Martin F."/>
        </authorList>
    </citation>
    <scope>NUCLEOTIDE SEQUENCE [LARGE SCALE GENOMIC DNA]</scope>
    <source>
        <strain evidence="2">MUT 4182</strain>
    </source>
</reference>
<evidence type="ECO:0000313" key="1">
    <source>
        <dbReference type="EMBL" id="KIO34486.1"/>
    </source>
</evidence>
<keyword evidence="2" id="KW-1185">Reference proteome</keyword>
<dbReference type="Proteomes" id="UP000054248">
    <property type="component" value="Unassembled WGS sequence"/>
</dbReference>
<sequence length="75" mass="8766">MTKFGSSFAFQKTAAFSVLANQHAPWPKINHTQTWLQIRSLIMGVLHSFHQRFSFWISFFGRLQEYALCLCCKKP</sequence>
<gene>
    <name evidence="1" type="ORF">M407DRAFT_87470</name>
</gene>